<sequence length="195" mass="21399">MESLKSTTTRDDVCSRQGDSSGPSTTSRIFRQDSSSITERDTRGDSKDGSDDDELGDKCFDKVSEKDSSEDSDSDSISDGLTDINNDNDDEKDFGRLHGVLKKQIGPLSLNNSNKHQLNSFSDSLLSRNWISRPKSGLSDLVTLRYSGRKGESEIGDEKRGLLALDLDAYISDINSTFGRCLNLSLGTTLSSLWL</sequence>
<dbReference type="Proteomes" id="UP001153365">
    <property type="component" value="Unassembled WGS sequence"/>
</dbReference>
<comment type="caution">
    <text evidence="2">The sequence shown here is derived from an EMBL/GenBank/DDBJ whole genome shotgun (WGS) entry which is preliminary data.</text>
</comment>
<feature type="compositionally biased region" description="Basic and acidic residues" evidence="1">
    <location>
        <begin position="38"/>
        <end position="49"/>
    </location>
</feature>
<feature type="region of interest" description="Disordered" evidence="1">
    <location>
        <begin position="1"/>
        <end position="89"/>
    </location>
</feature>
<feature type="compositionally biased region" description="Polar residues" evidence="1">
    <location>
        <begin position="17"/>
        <end position="37"/>
    </location>
</feature>
<keyword evidence="3" id="KW-1185">Reference proteome</keyword>
<reference evidence="2" key="1">
    <citation type="submission" date="2022-06" db="EMBL/GenBank/DDBJ databases">
        <authorList>
            <consortium name="SYNGENTA / RWTH Aachen University"/>
        </authorList>
    </citation>
    <scope>NUCLEOTIDE SEQUENCE</scope>
</reference>
<dbReference type="EMBL" id="CALTRL010000992">
    <property type="protein sequence ID" value="CAH7670440.1"/>
    <property type="molecule type" value="Genomic_DNA"/>
</dbReference>
<evidence type="ECO:0000313" key="3">
    <source>
        <dbReference type="Proteomes" id="UP001153365"/>
    </source>
</evidence>
<organism evidence="2 3">
    <name type="scientific">Phakopsora pachyrhizi</name>
    <name type="common">Asian soybean rust disease fungus</name>
    <dbReference type="NCBI Taxonomy" id="170000"/>
    <lineage>
        <taxon>Eukaryota</taxon>
        <taxon>Fungi</taxon>
        <taxon>Dikarya</taxon>
        <taxon>Basidiomycota</taxon>
        <taxon>Pucciniomycotina</taxon>
        <taxon>Pucciniomycetes</taxon>
        <taxon>Pucciniales</taxon>
        <taxon>Phakopsoraceae</taxon>
        <taxon>Phakopsora</taxon>
    </lineage>
</organism>
<accession>A0AAV0ANH1</accession>
<evidence type="ECO:0000313" key="2">
    <source>
        <dbReference type="EMBL" id="CAH7670440.1"/>
    </source>
</evidence>
<proteinExistence type="predicted"/>
<protein>
    <submittedName>
        <fullName evidence="2">Uncharacterized protein</fullName>
    </submittedName>
</protein>
<evidence type="ECO:0000256" key="1">
    <source>
        <dbReference type="SAM" id="MobiDB-lite"/>
    </source>
</evidence>
<feature type="compositionally biased region" description="Basic and acidic residues" evidence="1">
    <location>
        <begin position="56"/>
        <end position="69"/>
    </location>
</feature>
<dbReference type="AlphaFoldDB" id="A0AAV0ANH1"/>
<name>A0AAV0ANH1_PHAPC</name>
<gene>
    <name evidence="2" type="ORF">PPACK8108_LOCUS5150</name>
</gene>